<dbReference type="Gene3D" id="1.10.10.10">
    <property type="entry name" value="Winged helix-like DNA-binding domain superfamily/Winged helix DNA-binding domain"/>
    <property type="match status" value="2"/>
</dbReference>
<name>A0A127FB90_STEDE</name>
<accession>A0A127FB90</accession>
<evidence type="ECO:0000313" key="5">
    <source>
        <dbReference type="EMBL" id="AMN47682.1"/>
    </source>
</evidence>
<keyword evidence="6" id="KW-1185">Reference proteome</keyword>
<dbReference type="EMBL" id="CP011971">
    <property type="protein sequence ID" value="AMN47682.1"/>
    <property type="molecule type" value="Genomic_DNA"/>
</dbReference>
<evidence type="ECO:0000259" key="4">
    <source>
        <dbReference type="PROSITE" id="PS51118"/>
    </source>
</evidence>
<keyword evidence="3" id="KW-0804">Transcription</keyword>
<dbReference type="InterPro" id="IPR036388">
    <property type="entry name" value="WH-like_DNA-bd_sf"/>
</dbReference>
<dbReference type="GO" id="GO:0003677">
    <property type="term" value="F:DNA binding"/>
    <property type="evidence" value="ECO:0007669"/>
    <property type="project" value="UniProtKB-KW"/>
</dbReference>
<feature type="domain" description="HTH hxlR-type" evidence="4">
    <location>
        <begin position="11"/>
        <end position="108"/>
    </location>
</feature>
<dbReference type="AlphaFoldDB" id="A0A127FB90"/>
<keyword evidence="2" id="KW-0238">DNA-binding</keyword>
<dbReference type="Proteomes" id="UP000070250">
    <property type="component" value="Chromosome"/>
</dbReference>
<dbReference type="STRING" id="465721.ACG33_11340"/>
<reference evidence="5 6" key="1">
    <citation type="submission" date="2015-06" db="EMBL/GenBank/DDBJ databases">
        <title>A Comprehensive Approach to Explore the Metabolic and Phylogenetic Diversity of Bacterial Steroid Degradation in the Environment: Testosterone as an Example.</title>
        <authorList>
            <person name="Yang F.-C."/>
            <person name="Chen Y.-L."/>
            <person name="Yu C.-P."/>
            <person name="Tang S.-L."/>
            <person name="Wang P.-H."/>
            <person name="Ismail W."/>
            <person name="Wang C.-H."/>
            <person name="Yang C.-Y."/>
            <person name="Chiang Y.-R."/>
        </authorList>
    </citation>
    <scope>NUCLEOTIDE SEQUENCE [LARGE SCALE GENOMIC DNA]</scope>
    <source>
        <strain evidence="5 6">DSM 18526</strain>
    </source>
</reference>
<proteinExistence type="predicted"/>
<dbReference type="PANTHER" id="PTHR33204:SF18">
    <property type="entry name" value="TRANSCRIPTIONAL REGULATORY PROTEIN"/>
    <property type="match status" value="1"/>
</dbReference>
<dbReference type="PANTHER" id="PTHR33204">
    <property type="entry name" value="TRANSCRIPTIONAL REGULATOR, MARR FAMILY"/>
    <property type="match status" value="1"/>
</dbReference>
<dbReference type="PROSITE" id="PS51118">
    <property type="entry name" value="HTH_HXLR"/>
    <property type="match status" value="2"/>
</dbReference>
<organism evidence="5 6">
    <name type="scientific">Steroidobacter denitrificans</name>
    <dbReference type="NCBI Taxonomy" id="465721"/>
    <lineage>
        <taxon>Bacteria</taxon>
        <taxon>Pseudomonadati</taxon>
        <taxon>Pseudomonadota</taxon>
        <taxon>Gammaproteobacteria</taxon>
        <taxon>Steroidobacterales</taxon>
        <taxon>Steroidobacteraceae</taxon>
        <taxon>Steroidobacter</taxon>
    </lineage>
</organism>
<dbReference type="InterPro" id="IPR002577">
    <property type="entry name" value="HTH_HxlR"/>
</dbReference>
<dbReference type="KEGG" id="sdf:ACG33_11340"/>
<sequence>MMTNGNRTAGRSLIRAALDIVADYWTILLCRELYIGARQWSHFMAWLRVSPVTLSIRLKQIVKAGLVKTTSNSGSAGPTYELTQKGIDLFPFQMAIREWQLRWHPREDAFVTPWLHACGQPLRCYSVCHVCGVEPKEGTIRLVEREATLYDTKTSPRYRRLSSRTATDGRSKGLQPPRVVELWGDRCATIVIAALLRECHKFDELERWTQLSPATLAQRLRKLQIMGLVYMRLYQQKPDRFEYHLTPAGWDFMLPTLQLFRWAERWLAGGSRPFATHLECGQPLTADLLCKHCNGPVRLDNTHVDPRVLQISDRTDETDLGRSMSLV</sequence>
<dbReference type="Pfam" id="PF01638">
    <property type="entry name" value="HxlR"/>
    <property type="match status" value="2"/>
</dbReference>
<protein>
    <recommendedName>
        <fullName evidence="4">HTH hxlR-type domain-containing protein</fullName>
    </recommendedName>
</protein>
<dbReference type="RefSeq" id="WP_066921277.1">
    <property type="nucleotide sequence ID" value="NZ_CP011971.1"/>
</dbReference>
<evidence type="ECO:0000256" key="2">
    <source>
        <dbReference type="ARBA" id="ARBA00023125"/>
    </source>
</evidence>
<evidence type="ECO:0000256" key="1">
    <source>
        <dbReference type="ARBA" id="ARBA00023015"/>
    </source>
</evidence>
<keyword evidence="1" id="KW-0805">Transcription regulation</keyword>
<dbReference type="OrthoDB" id="9807069at2"/>
<dbReference type="SUPFAM" id="SSF46785">
    <property type="entry name" value="Winged helix' DNA-binding domain"/>
    <property type="match status" value="2"/>
</dbReference>
<dbReference type="InterPro" id="IPR036390">
    <property type="entry name" value="WH_DNA-bd_sf"/>
</dbReference>
<feature type="domain" description="HTH hxlR-type" evidence="4">
    <location>
        <begin position="174"/>
        <end position="271"/>
    </location>
</feature>
<evidence type="ECO:0000313" key="6">
    <source>
        <dbReference type="Proteomes" id="UP000070250"/>
    </source>
</evidence>
<gene>
    <name evidence="5" type="ORF">ACG33_11340</name>
</gene>
<evidence type="ECO:0000256" key="3">
    <source>
        <dbReference type="ARBA" id="ARBA00023163"/>
    </source>
</evidence>